<proteinExistence type="predicted"/>
<evidence type="ECO:0000313" key="1">
    <source>
        <dbReference type="EMBL" id="TGO32748.1"/>
    </source>
</evidence>
<evidence type="ECO:0000313" key="2">
    <source>
        <dbReference type="Proteomes" id="UP000297814"/>
    </source>
</evidence>
<gene>
    <name evidence="1" type="ORF">BHYA_0291g00040</name>
</gene>
<reference evidence="1 2" key="1">
    <citation type="submission" date="2017-12" db="EMBL/GenBank/DDBJ databases">
        <title>Comparative genomics of Botrytis spp.</title>
        <authorList>
            <person name="Valero-Jimenez C.A."/>
            <person name="Tapia P."/>
            <person name="Veloso J."/>
            <person name="Silva-Moreno E."/>
            <person name="Staats M."/>
            <person name="Valdes J.H."/>
            <person name="Van Kan J.A.L."/>
        </authorList>
    </citation>
    <scope>NUCLEOTIDE SEQUENCE [LARGE SCALE GENOMIC DNA]</scope>
    <source>
        <strain evidence="1 2">Bh0001</strain>
    </source>
</reference>
<organism evidence="1 2">
    <name type="scientific">Botrytis hyacinthi</name>
    <dbReference type="NCBI Taxonomy" id="278943"/>
    <lineage>
        <taxon>Eukaryota</taxon>
        <taxon>Fungi</taxon>
        <taxon>Dikarya</taxon>
        <taxon>Ascomycota</taxon>
        <taxon>Pezizomycotina</taxon>
        <taxon>Leotiomycetes</taxon>
        <taxon>Helotiales</taxon>
        <taxon>Sclerotiniaceae</taxon>
        <taxon>Botrytis</taxon>
    </lineage>
</organism>
<keyword evidence="2" id="KW-1185">Reference proteome</keyword>
<accession>A0A4Z1G9P2</accession>
<dbReference type="EMBL" id="PQXK01000291">
    <property type="protein sequence ID" value="TGO32748.1"/>
    <property type="molecule type" value="Genomic_DNA"/>
</dbReference>
<sequence length="60" mass="6786">MLNFMQSALYLLNVPAGHISNIKRLLDGSAAKLELAHDFQAIQCFKLYKIPLMPVQLQDN</sequence>
<dbReference type="AlphaFoldDB" id="A0A4Z1G9P2"/>
<comment type="caution">
    <text evidence="1">The sequence shown here is derived from an EMBL/GenBank/DDBJ whole genome shotgun (WGS) entry which is preliminary data.</text>
</comment>
<dbReference type="Proteomes" id="UP000297814">
    <property type="component" value="Unassembled WGS sequence"/>
</dbReference>
<name>A0A4Z1G9P2_9HELO</name>
<protein>
    <submittedName>
        <fullName evidence="1">Uncharacterized protein</fullName>
    </submittedName>
</protein>